<accession>A0A2L2T561</accession>
<evidence type="ECO:0000313" key="2">
    <source>
        <dbReference type="Proteomes" id="UP000245910"/>
    </source>
</evidence>
<evidence type="ECO:0000313" key="1">
    <source>
        <dbReference type="EMBL" id="CEI39008.1"/>
    </source>
</evidence>
<proteinExistence type="predicted"/>
<dbReference type="AlphaFoldDB" id="A0A2L2T561"/>
<sequence length="93" mass="9952">MATNICIKNIFSCILDAFQTLANSSLDSTRLLLKLPGPLVARGPVISHSAAWSDEVLLLNLKDTTDALDRGLLEFIVKALKSAVGDSLARAVE</sequence>
<dbReference type="Proteomes" id="UP000245910">
    <property type="component" value="Chromosome IIII"/>
</dbReference>
<name>A0A2L2T561_9HYPO</name>
<protein>
    <submittedName>
        <fullName evidence="1">Uncharacterized protein</fullName>
    </submittedName>
</protein>
<reference evidence="2" key="1">
    <citation type="submission" date="2014-10" db="EMBL/GenBank/DDBJ databases">
        <authorList>
            <person name="King R."/>
        </authorList>
    </citation>
    <scope>NUCLEOTIDE SEQUENCE [LARGE SCALE GENOMIC DNA]</scope>
    <source>
        <strain evidence="2">A3/5</strain>
    </source>
</reference>
<organism evidence="1 2">
    <name type="scientific">Fusarium venenatum</name>
    <dbReference type="NCBI Taxonomy" id="56646"/>
    <lineage>
        <taxon>Eukaryota</taxon>
        <taxon>Fungi</taxon>
        <taxon>Dikarya</taxon>
        <taxon>Ascomycota</taxon>
        <taxon>Pezizomycotina</taxon>
        <taxon>Sordariomycetes</taxon>
        <taxon>Hypocreomycetidae</taxon>
        <taxon>Hypocreales</taxon>
        <taxon>Nectriaceae</taxon>
        <taxon>Fusarium</taxon>
    </lineage>
</organism>
<dbReference type="EMBL" id="LN649232">
    <property type="protein sequence ID" value="CEI39008.1"/>
    <property type="molecule type" value="Genomic_DNA"/>
</dbReference>
<keyword evidence="2" id="KW-1185">Reference proteome</keyword>